<feature type="transmembrane region" description="Helical" evidence="1">
    <location>
        <begin position="357"/>
        <end position="374"/>
    </location>
</feature>
<feature type="transmembrane region" description="Helical" evidence="1">
    <location>
        <begin position="527"/>
        <end position="544"/>
    </location>
</feature>
<reference evidence="2 3" key="1">
    <citation type="submission" date="2014-12" db="EMBL/GenBank/DDBJ databases">
        <title>Draft genome sequences of 29 type strains of Enterococci.</title>
        <authorList>
            <person name="Zhong Z."/>
            <person name="Sun Z."/>
            <person name="Liu W."/>
            <person name="Zhang W."/>
            <person name="Zhang H."/>
        </authorList>
    </citation>
    <scope>NUCLEOTIDE SEQUENCE [LARGE SCALE GENOMIC DNA]</scope>
    <source>
        <strain evidence="2 3">DSM 15687</strain>
    </source>
</reference>
<dbReference type="RefSeq" id="WP_071856215.1">
    <property type="nucleotide sequence ID" value="NZ_JBCLRY010000005.1"/>
</dbReference>
<comment type="caution">
    <text evidence="2">The sequence shown here is derived from an EMBL/GenBank/DDBJ whole genome shotgun (WGS) entry which is preliminary data.</text>
</comment>
<keyword evidence="1" id="KW-0812">Transmembrane</keyword>
<dbReference type="STRING" id="150033.RV14_GL001269"/>
<keyword evidence="1" id="KW-1133">Transmembrane helix</keyword>
<dbReference type="EMBL" id="JXLB01000028">
    <property type="protein sequence ID" value="OJG77988.1"/>
    <property type="molecule type" value="Genomic_DNA"/>
</dbReference>
<feature type="transmembrane region" description="Helical" evidence="1">
    <location>
        <begin position="148"/>
        <end position="165"/>
    </location>
</feature>
<feature type="transmembrane region" description="Helical" evidence="1">
    <location>
        <begin position="67"/>
        <end position="88"/>
    </location>
</feature>
<evidence type="ECO:0000313" key="3">
    <source>
        <dbReference type="Proteomes" id="UP000182152"/>
    </source>
</evidence>
<evidence type="ECO:0000313" key="2">
    <source>
        <dbReference type="EMBL" id="OJG77988.1"/>
    </source>
</evidence>
<feature type="transmembrane region" description="Helical" evidence="1">
    <location>
        <begin position="217"/>
        <end position="239"/>
    </location>
</feature>
<feature type="transmembrane region" description="Helical" evidence="1">
    <location>
        <begin position="185"/>
        <end position="205"/>
    </location>
</feature>
<evidence type="ECO:0000256" key="1">
    <source>
        <dbReference type="SAM" id="Phobius"/>
    </source>
</evidence>
<dbReference type="OrthoDB" id="2328595at2"/>
<keyword evidence="1" id="KW-0472">Membrane</keyword>
<feature type="transmembrane region" description="Helical" evidence="1">
    <location>
        <begin position="95"/>
        <end position="115"/>
    </location>
</feature>
<feature type="transmembrane region" description="Helical" evidence="1">
    <location>
        <begin position="298"/>
        <end position="318"/>
    </location>
</feature>
<organism evidence="2 3">
    <name type="scientific">Enterococcus ratti</name>
    <dbReference type="NCBI Taxonomy" id="150033"/>
    <lineage>
        <taxon>Bacteria</taxon>
        <taxon>Bacillati</taxon>
        <taxon>Bacillota</taxon>
        <taxon>Bacilli</taxon>
        <taxon>Lactobacillales</taxon>
        <taxon>Enterococcaceae</taxon>
        <taxon>Enterococcus</taxon>
    </lineage>
</organism>
<dbReference type="Proteomes" id="UP000182152">
    <property type="component" value="Unassembled WGS sequence"/>
</dbReference>
<keyword evidence="3" id="KW-1185">Reference proteome</keyword>
<accession>A0A1L8WAB6</accession>
<feature type="transmembrane region" description="Helical" evidence="1">
    <location>
        <begin position="268"/>
        <end position="286"/>
    </location>
</feature>
<gene>
    <name evidence="2" type="ORF">RV14_GL001269</name>
</gene>
<sequence>MKKYTPYLILFFVSLVFISPYFFTHKLIFGADILFHYNRFYDAAMQIANGDFQYFSSMYGFQQSGRIVNAFYGPLFAYFQGLLVLVAGSWFKYQVLSNFILLLFSGYSMLILLKYMRIREWVSTLIAILFMSTYTVQYWIVNQGFTSWGAAFYPICLIPIIDWIVNKKFSFIKVALCVGLMTQIHLLSTFMLLLIYLSFYLFYFFSQDKKKEHLCQLGKSLVLYLLLTANIWGNLLILYCSNKILPPFVNRNMSQEAINLDGSYWLKYPKIFPILLITGIIILLIYHKKMNRLTKMVLAVSSLFFVLSTSLVPWSTLVEKNFPFVSLIQFPFRFFVPFTLLFLLFLALSFKRLEKHTWFHVMAIGLIILFSIQTCQNIYKKLNTWDTETFKHRHTYVYDHADKIKATFYSKDLSEMLRMIKKSTPDYLPIYKQTDKNKYMRYKEDILSTDSKFNKFYKKGNLTVKWESTGADKIQLPLVMYARSVLKQNGQTIKNYELTDIGTPIIPQHKGMNEVVFYYKPPLCHKIFLVLTISSWLTLLICFYKKILLLFK</sequence>
<name>A0A1L8WAB6_9ENTE</name>
<feature type="transmembrane region" description="Helical" evidence="1">
    <location>
        <begin position="7"/>
        <end position="24"/>
    </location>
</feature>
<feature type="transmembrane region" description="Helical" evidence="1">
    <location>
        <begin position="330"/>
        <end position="350"/>
    </location>
</feature>
<proteinExistence type="predicted"/>
<dbReference type="AlphaFoldDB" id="A0A1L8WAB6"/>
<protein>
    <submittedName>
        <fullName evidence="2">Membrane protein</fullName>
    </submittedName>
</protein>
<feature type="transmembrane region" description="Helical" evidence="1">
    <location>
        <begin position="121"/>
        <end position="141"/>
    </location>
</feature>